<feature type="region of interest" description="Disordered" evidence="1">
    <location>
        <begin position="8"/>
        <end position="41"/>
    </location>
</feature>
<comment type="caution">
    <text evidence="3">The sequence shown here is derived from an EMBL/GenBank/DDBJ whole genome shotgun (WGS) entry which is preliminary data.</text>
</comment>
<dbReference type="InterPro" id="IPR038610">
    <property type="entry name" value="FliK-like_C_sf"/>
</dbReference>
<name>A0ABU0CLI4_9BACI</name>
<feature type="region of interest" description="Disordered" evidence="1">
    <location>
        <begin position="64"/>
        <end position="101"/>
    </location>
</feature>
<dbReference type="Gene3D" id="3.30.750.140">
    <property type="match status" value="1"/>
</dbReference>
<keyword evidence="3" id="KW-0966">Cell projection</keyword>
<keyword evidence="4" id="KW-1185">Reference proteome</keyword>
<dbReference type="Pfam" id="PF02120">
    <property type="entry name" value="Flg_hook"/>
    <property type="match status" value="1"/>
</dbReference>
<evidence type="ECO:0000313" key="4">
    <source>
        <dbReference type="Proteomes" id="UP001232445"/>
    </source>
</evidence>
<proteinExistence type="predicted"/>
<feature type="compositionally biased region" description="Basic and acidic residues" evidence="1">
    <location>
        <begin position="11"/>
        <end position="25"/>
    </location>
</feature>
<organism evidence="3 4">
    <name type="scientific">Caldalkalibacillus uzonensis</name>
    <dbReference type="NCBI Taxonomy" id="353224"/>
    <lineage>
        <taxon>Bacteria</taxon>
        <taxon>Bacillati</taxon>
        <taxon>Bacillota</taxon>
        <taxon>Bacilli</taxon>
        <taxon>Bacillales</taxon>
        <taxon>Bacillaceae</taxon>
        <taxon>Caldalkalibacillus</taxon>
    </lineage>
</organism>
<evidence type="ECO:0000256" key="1">
    <source>
        <dbReference type="SAM" id="MobiDB-lite"/>
    </source>
</evidence>
<feature type="domain" description="Flagellar hook-length control protein-like C-terminal" evidence="2">
    <location>
        <begin position="339"/>
        <end position="409"/>
    </location>
</feature>
<dbReference type="InterPro" id="IPR021136">
    <property type="entry name" value="Flagellar_hook_control-like_C"/>
</dbReference>
<keyword evidence="3" id="KW-0969">Cilium</keyword>
<feature type="compositionally biased region" description="Polar residues" evidence="1">
    <location>
        <begin position="258"/>
        <end position="280"/>
    </location>
</feature>
<gene>
    <name evidence="3" type="ORF">J2S00_000038</name>
</gene>
<feature type="region of interest" description="Disordered" evidence="1">
    <location>
        <begin position="416"/>
        <end position="450"/>
    </location>
</feature>
<evidence type="ECO:0000313" key="3">
    <source>
        <dbReference type="EMBL" id="MDQ0337268.1"/>
    </source>
</evidence>
<evidence type="ECO:0000259" key="2">
    <source>
        <dbReference type="Pfam" id="PF02120"/>
    </source>
</evidence>
<feature type="region of interest" description="Disordered" evidence="1">
    <location>
        <begin position="255"/>
        <end position="292"/>
    </location>
</feature>
<keyword evidence="3" id="KW-0282">Flagellum</keyword>
<dbReference type="CDD" id="cd17470">
    <property type="entry name" value="T3SS_Flik_C"/>
    <property type="match status" value="1"/>
</dbReference>
<feature type="compositionally biased region" description="Low complexity" evidence="1">
    <location>
        <begin position="281"/>
        <end position="292"/>
    </location>
</feature>
<dbReference type="RefSeq" id="WP_307334184.1">
    <property type="nucleotide sequence ID" value="NZ_JAUSUQ010000001.1"/>
</dbReference>
<protein>
    <submittedName>
        <fullName evidence="3">Flagellar hook-length control protein FliK</fullName>
    </submittedName>
</protein>
<reference evidence="3 4" key="1">
    <citation type="submission" date="2023-07" db="EMBL/GenBank/DDBJ databases">
        <title>Genomic Encyclopedia of Type Strains, Phase IV (KMG-IV): sequencing the most valuable type-strain genomes for metagenomic binning, comparative biology and taxonomic classification.</title>
        <authorList>
            <person name="Goeker M."/>
        </authorList>
    </citation>
    <scope>NUCLEOTIDE SEQUENCE [LARGE SCALE GENOMIC DNA]</scope>
    <source>
        <strain evidence="3 4">DSM 17740</strain>
    </source>
</reference>
<dbReference type="EMBL" id="JAUSUQ010000001">
    <property type="protein sequence ID" value="MDQ0337268.1"/>
    <property type="molecule type" value="Genomic_DNA"/>
</dbReference>
<dbReference type="Proteomes" id="UP001232445">
    <property type="component" value="Unassembled WGS sequence"/>
</dbReference>
<accession>A0ABU0CLI4</accession>
<sequence length="468" mass="51821">MLDMLTLFTQHQERSGQAKVVKGERPGLAAKEGPSTADTPLSFSMQFVRLLGELEGDSFDRARKQENSASDNSAGKRGGDFSLPFNSYSPTREWPKVRESNTDTTGDLLFEENTHTGAVTPASPEVSNEEQEPRFAQQVMPVSFETAEFPHSEGVSQSVQLQVKTIAESGEGGNILKDAVFIDHFRPEQQQVLISQSDKNSLFKVISHGYPRHLLTQENSVYDSLREEAAPAGNVGQAKPGMHQLLAGWSADQGLAPSAQSADQKGFHSSQTNHSFGEQHTGTNTLNLSTDSTLTSGATEATKSVQENGTKESTLVRYAYMVQDLEQVLRMKWNRVQEGNVTQIRIQIHPEHLGEMDIRLTSNEGKMTIQILASTRFALESLDRHMYQLQAVLAQQGLQVERIEVIHQQLLSQELSGQHDKEGHRHAHQGQDQQSTAKETARDKSPEQGDYIAHYRVLGDSATVDYVV</sequence>